<name>A0AAN7SD22_9COLE</name>
<comment type="caution">
    <text evidence="1">The sequence shown here is derived from an EMBL/GenBank/DDBJ whole genome shotgun (WGS) entry which is preliminary data.</text>
</comment>
<organism evidence="1 2">
    <name type="scientific">Aquatica leii</name>
    <dbReference type="NCBI Taxonomy" id="1421715"/>
    <lineage>
        <taxon>Eukaryota</taxon>
        <taxon>Metazoa</taxon>
        <taxon>Ecdysozoa</taxon>
        <taxon>Arthropoda</taxon>
        <taxon>Hexapoda</taxon>
        <taxon>Insecta</taxon>
        <taxon>Pterygota</taxon>
        <taxon>Neoptera</taxon>
        <taxon>Endopterygota</taxon>
        <taxon>Coleoptera</taxon>
        <taxon>Polyphaga</taxon>
        <taxon>Elateriformia</taxon>
        <taxon>Elateroidea</taxon>
        <taxon>Lampyridae</taxon>
        <taxon>Luciolinae</taxon>
        <taxon>Aquatica</taxon>
    </lineage>
</organism>
<dbReference type="EMBL" id="JARPUR010000001">
    <property type="protein sequence ID" value="KAK4885796.1"/>
    <property type="molecule type" value="Genomic_DNA"/>
</dbReference>
<evidence type="ECO:0008006" key="3">
    <source>
        <dbReference type="Google" id="ProtNLM"/>
    </source>
</evidence>
<gene>
    <name evidence="1" type="ORF">RN001_002067</name>
</gene>
<evidence type="ECO:0000313" key="1">
    <source>
        <dbReference type="EMBL" id="KAK4885796.1"/>
    </source>
</evidence>
<sequence length="180" mass="20612">MFRPLSEAYNSQRILCKLTISTTRFNDEGRAYTKYRKCKSKPTECNLIKDLWKEFAASENASGNGPPKTAEQWRNVIWTEWKYVKKKSREIHLHLTGTGGGAATEKKLSDIEERLLHLISKIHLGDNEIPDMLGVNISLDEPVPKSNEPGIILNDIPMDANFHDYTLSFNENIHDLFLHT</sequence>
<reference evidence="2" key="1">
    <citation type="submission" date="2023-01" db="EMBL/GenBank/DDBJ databases">
        <title>Key to firefly adult light organ development and bioluminescence: homeobox transcription factors regulate luciferase expression and transportation to peroxisome.</title>
        <authorList>
            <person name="Fu X."/>
        </authorList>
    </citation>
    <scope>NUCLEOTIDE SEQUENCE [LARGE SCALE GENOMIC DNA]</scope>
</reference>
<evidence type="ECO:0000313" key="2">
    <source>
        <dbReference type="Proteomes" id="UP001353858"/>
    </source>
</evidence>
<keyword evidence="2" id="KW-1185">Reference proteome</keyword>
<dbReference type="AlphaFoldDB" id="A0AAN7SD22"/>
<protein>
    <recommendedName>
        <fullName evidence="3">Regulatory protein zeste</fullName>
    </recommendedName>
</protein>
<dbReference type="Proteomes" id="UP001353858">
    <property type="component" value="Unassembled WGS sequence"/>
</dbReference>
<proteinExistence type="predicted"/>
<accession>A0AAN7SD22</accession>